<dbReference type="Proteomes" id="UP001174136">
    <property type="component" value="Unassembled WGS sequence"/>
</dbReference>
<comment type="caution">
    <text evidence="3">The sequence shown here is derived from an EMBL/GenBank/DDBJ whole genome shotgun (WGS) entry which is preliminary data.</text>
</comment>
<dbReference type="InterPro" id="IPR010998">
    <property type="entry name" value="Integrase_recombinase_N"/>
</dbReference>
<keyword evidence="4" id="KW-1185">Reference proteome</keyword>
<evidence type="ECO:0000256" key="1">
    <source>
        <dbReference type="ARBA" id="ARBA00023125"/>
    </source>
</evidence>
<dbReference type="PANTHER" id="PTHR35617:SF3">
    <property type="entry name" value="CORE-BINDING (CB) DOMAIN-CONTAINING PROTEIN"/>
    <property type="match status" value="1"/>
</dbReference>
<feature type="compositionally biased region" description="Basic and acidic residues" evidence="2">
    <location>
        <begin position="770"/>
        <end position="779"/>
    </location>
</feature>
<evidence type="ECO:0000313" key="4">
    <source>
        <dbReference type="Proteomes" id="UP001174136"/>
    </source>
</evidence>
<evidence type="ECO:0000313" key="3">
    <source>
        <dbReference type="EMBL" id="KAK0152765.1"/>
    </source>
</evidence>
<protein>
    <submittedName>
        <fullName evidence="3">Uncharacterized protein</fullName>
    </submittedName>
</protein>
<keyword evidence="1" id="KW-0238">DNA-binding</keyword>
<proteinExistence type="predicted"/>
<organism evidence="3 4">
    <name type="scientific">Merluccius polli</name>
    <name type="common">Benguela hake</name>
    <name type="synonym">Merluccius cadenati</name>
    <dbReference type="NCBI Taxonomy" id="89951"/>
    <lineage>
        <taxon>Eukaryota</taxon>
        <taxon>Metazoa</taxon>
        <taxon>Chordata</taxon>
        <taxon>Craniata</taxon>
        <taxon>Vertebrata</taxon>
        <taxon>Euteleostomi</taxon>
        <taxon>Actinopterygii</taxon>
        <taxon>Neopterygii</taxon>
        <taxon>Teleostei</taxon>
        <taxon>Neoteleostei</taxon>
        <taxon>Acanthomorphata</taxon>
        <taxon>Zeiogadaria</taxon>
        <taxon>Gadariae</taxon>
        <taxon>Gadiformes</taxon>
        <taxon>Gadoidei</taxon>
        <taxon>Merlucciidae</taxon>
        <taxon>Merluccius</taxon>
    </lineage>
</organism>
<name>A0AA47P910_MERPO</name>
<dbReference type="SUPFAM" id="SSF47823">
    <property type="entry name" value="lambda integrase-like, N-terminal domain"/>
    <property type="match status" value="1"/>
</dbReference>
<feature type="region of interest" description="Disordered" evidence="2">
    <location>
        <begin position="152"/>
        <end position="175"/>
    </location>
</feature>
<dbReference type="Gene3D" id="1.10.150.130">
    <property type="match status" value="1"/>
</dbReference>
<dbReference type="EMBL" id="JAOPHQ010000897">
    <property type="protein sequence ID" value="KAK0152765.1"/>
    <property type="molecule type" value="Genomic_DNA"/>
</dbReference>
<dbReference type="GO" id="GO:0003677">
    <property type="term" value="F:DNA binding"/>
    <property type="evidence" value="ECO:0007669"/>
    <property type="project" value="UniProtKB-KW"/>
</dbReference>
<feature type="region of interest" description="Disordered" evidence="2">
    <location>
        <begin position="760"/>
        <end position="807"/>
    </location>
</feature>
<dbReference type="PANTHER" id="PTHR35617">
    <property type="entry name" value="PHAGE_INTEGRASE DOMAIN-CONTAINING PROTEIN"/>
    <property type="match status" value="1"/>
</dbReference>
<feature type="compositionally biased region" description="Basic and acidic residues" evidence="2">
    <location>
        <begin position="797"/>
        <end position="807"/>
    </location>
</feature>
<reference evidence="3" key="1">
    <citation type="journal article" date="2023" name="Front. Mar. Sci.">
        <title>A new Merluccius polli reference genome to investigate the effects of global change in West African waters.</title>
        <authorList>
            <person name="Mateo J.L."/>
            <person name="Blanco-Fernandez C."/>
            <person name="Garcia-Vazquez E."/>
            <person name="Machado-Schiaffino G."/>
        </authorList>
    </citation>
    <scope>NUCLEOTIDE SEQUENCE</scope>
    <source>
        <strain evidence="3">C29</strain>
        <tissue evidence="3">Fin</tissue>
    </source>
</reference>
<dbReference type="Gene3D" id="1.10.287.3160">
    <property type="match status" value="1"/>
</dbReference>
<sequence length="807" mass="86812">MPSSTTPTKGSEPKAKEAVSRLCPASCGASISGRDPHPMCIACMGIKHAQCSLADPHSCVHCASMPEKILERRLRVTVATNQDPCLGGATAKASTSVHQSQAATSWADMMEAVSPLVPPLFDDAILEAEPGTEDAEGGGDANFDLLDMDGMEEEEDDSTFPVQLSRPPSASDAVQPADSNLYEVCKRAAAKLGIQWPAAPDAEGAERDLYDGKRLPPAQPPSKQLLPAVPICMKEMSRYWSSPFKSKLPTKGCSKLEIHGMGELGLAEPPAVEPSVAYHLHPNRHSLSTSSGISLPGKTDRLTASTYQRMYKYAAQSVCSLNAMTLLSAYQAEILEEMGRQLDSGSPNPALWDEICIVNDLVLRSSRGAVQGCGRVMGLAVSGERALWLSLSGLSDAQKAEVMDATYDPTKGLFGPALEKMRETSTLRKQEGEAFDLCLPRKQAPRPPQPARSGFAAAAGLLEKGKAFSTIKVYLAAISACHVGFGDRPAGQHPLVCRFMKGARRKLPVSRPLVPLWDLSVVLEALSHHPFEPLEAVGMKFVSLKVVLLLALTTAKRFAPGISKVCLRPNPVFVPKVVESTYRCRTVELSAFHPPPFSSAEEQRLNTLCPRLSHWIVEAISLAYDCRGLQPPLGLKAHSTRGMATSWALFRGVSVIRPIRGLTAESAAVTAIRAPLPGTQSDLSVKDVVQLELPINLYAMAMVFWNSRLPSRGAPSTAGERRPDEAETSVTTSPGLIGGARVDSQDDRRYREHQFRLDLGEPVQNALRDGGTEREREIDGGGAPDGADAGSSQHGLHRVDAIREGTH</sequence>
<gene>
    <name evidence="3" type="ORF">N1851_005700</name>
</gene>
<dbReference type="AlphaFoldDB" id="A0AA47P910"/>
<evidence type="ECO:0000256" key="2">
    <source>
        <dbReference type="SAM" id="MobiDB-lite"/>
    </source>
</evidence>
<feature type="region of interest" description="Disordered" evidence="2">
    <location>
        <begin position="712"/>
        <end position="741"/>
    </location>
</feature>
<accession>A0AA47P910</accession>